<dbReference type="PRINTS" id="PR01437">
    <property type="entry name" value="NUOXDRDTASE4"/>
</dbReference>
<dbReference type="GO" id="GO:0005886">
    <property type="term" value="C:plasma membrane"/>
    <property type="evidence" value="ECO:0007669"/>
    <property type="project" value="UniProtKB-SubCell"/>
</dbReference>
<dbReference type="RefSeq" id="WP_013737411.1">
    <property type="nucleotide sequence ID" value="NC_015435.1"/>
</dbReference>
<feature type="transmembrane region" description="Helical" evidence="7">
    <location>
        <begin position="92"/>
        <end position="109"/>
    </location>
</feature>
<feature type="transmembrane region" description="Helical" evidence="7">
    <location>
        <begin position="370"/>
        <end position="390"/>
    </location>
</feature>
<dbReference type="eggNOG" id="arCOG01537">
    <property type="taxonomic scope" value="Archaea"/>
</dbReference>
<keyword evidence="4 7" id="KW-1133">Transmembrane helix</keyword>
<feature type="transmembrane region" description="Helical" evidence="7">
    <location>
        <begin position="58"/>
        <end position="80"/>
    </location>
</feature>
<proteinExistence type="predicted"/>
<comment type="subcellular location">
    <subcellularLocation>
        <location evidence="1">Cell membrane</location>
        <topology evidence="1">Multi-pass membrane protein</topology>
    </subcellularLocation>
</comment>
<gene>
    <name evidence="9" type="ordered locus">Mcup_0808</name>
</gene>
<evidence type="ECO:0000256" key="7">
    <source>
        <dbReference type="SAM" id="Phobius"/>
    </source>
</evidence>
<protein>
    <submittedName>
        <fullName evidence="9">Hydrogenase 4 subunit F</fullName>
    </submittedName>
</protein>
<feature type="transmembrane region" description="Helical" evidence="7">
    <location>
        <begin position="6"/>
        <end position="22"/>
    </location>
</feature>
<dbReference type="GO" id="GO:0008137">
    <property type="term" value="F:NADH dehydrogenase (ubiquinone) activity"/>
    <property type="evidence" value="ECO:0007669"/>
    <property type="project" value="InterPro"/>
</dbReference>
<feature type="transmembrane region" description="Helical" evidence="7">
    <location>
        <begin position="145"/>
        <end position="166"/>
    </location>
</feature>
<evidence type="ECO:0000313" key="10">
    <source>
        <dbReference type="Proteomes" id="UP000007812"/>
    </source>
</evidence>
<dbReference type="Proteomes" id="UP000007812">
    <property type="component" value="Chromosome"/>
</dbReference>
<dbReference type="PANTHER" id="PTHR42682">
    <property type="entry name" value="HYDROGENASE-4 COMPONENT F"/>
    <property type="match status" value="1"/>
</dbReference>
<dbReference type="PATRIC" id="fig|1006006.8.peg.806"/>
<dbReference type="KEGG" id="mcn:Mcup_0808"/>
<evidence type="ECO:0000256" key="4">
    <source>
        <dbReference type="ARBA" id="ARBA00022989"/>
    </source>
</evidence>
<evidence type="ECO:0000256" key="6">
    <source>
        <dbReference type="ARBA" id="ARBA00023136"/>
    </source>
</evidence>
<evidence type="ECO:0000313" key="9">
    <source>
        <dbReference type="EMBL" id="AEB94913.1"/>
    </source>
</evidence>
<dbReference type="OrthoDB" id="19089at2157"/>
<feature type="transmembrane region" description="Helical" evidence="7">
    <location>
        <begin position="29"/>
        <end position="46"/>
    </location>
</feature>
<dbReference type="Pfam" id="PF00361">
    <property type="entry name" value="Proton_antipo_M"/>
    <property type="match status" value="1"/>
</dbReference>
<feature type="transmembrane region" description="Helical" evidence="7">
    <location>
        <begin position="410"/>
        <end position="431"/>
    </location>
</feature>
<name>F4G265_METCR</name>
<feature type="transmembrane region" description="Helical" evidence="7">
    <location>
        <begin position="186"/>
        <end position="208"/>
    </location>
</feature>
<dbReference type="InterPro" id="IPR003918">
    <property type="entry name" value="NADH_UbQ_OxRdtase"/>
</dbReference>
<feature type="transmembrane region" description="Helical" evidence="7">
    <location>
        <begin position="220"/>
        <end position="241"/>
    </location>
</feature>
<dbReference type="InterPro" id="IPR052175">
    <property type="entry name" value="ComplexI-like_HydComp"/>
</dbReference>
<keyword evidence="6 7" id="KW-0472">Membrane</keyword>
<sequence>MIGLYVIAGLTLIPLVSSAFVFKERYASVVSSSLTLLLALLLRFNLPFINSEFYVTNFSWYFIVMVTSIYLLSTIYSLFYFNFKNKIEERNYFYFMNMFAASMLFTLTVNNLGLMWVGLEATTVSSVLLVTIEGTPSALEAGWRYLILVSSGVTFAFISIILFYYGLHNLTLSSILYPHYSPLFTLASAVALIGFGTKAGVFPVNTWLPDAHSEAPAPVSALFSGVLLPVAVYILHDVFIIAPLPELYSWLAVVSILIASIMISSQRYYKRMFAYSTIENMNLAILGIATGSETGILILLFTHAFAKAGAFYSSGVILKSIGSKEINEYGLLGNPIMAASLLLSSLGVTGAPPFGNFIGEFIILTSTIKAGLIAQFVVVIISLAIAFISINYHVSRIIFKEGEKLNEDKGLSTIALISSLIPLSIGVALVIL</sequence>
<reference evidence="9 10" key="1">
    <citation type="journal article" date="2011" name="J. Bacteriol.">
        <title>Complete genome sequence of Metallosphaera cuprina, a metal sulfide-oxidizing archaeon from a hot spring.</title>
        <authorList>
            <person name="Liu L.J."/>
            <person name="You X.Y."/>
            <person name="Zheng H."/>
            <person name="Wang S."/>
            <person name="Jiang C.Y."/>
            <person name="Liu S.J."/>
        </authorList>
    </citation>
    <scope>NUCLEOTIDE SEQUENCE [LARGE SCALE GENOMIC DNA]</scope>
    <source>
        <strain evidence="9 10">Ar-4</strain>
    </source>
</reference>
<keyword evidence="3 7" id="KW-0812">Transmembrane</keyword>
<dbReference type="GeneID" id="10492999"/>
<feature type="domain" description="NADH:quinone oxidoreductase/Mrp antiporter transmembrane" evidence="8">
    <location>
        <begin position="110"/>
        <end position="382"/>
    </location>
</feature>
<accession>F4G265</accession>
<feature type="transmembrane region" description="Helical" evidence="7">
    <location>
        <begin position="336"/>
        <end position="358"/>
    </location>
</feature>
<feature type="transmembrane region" description="Helical" evidence="7">
    <location>
        <begin position="115"/>
        <end position="133"/>
    </location>
</feature>
<evidence type="ECO:0000256" key="5">
    <source>
        <dbReference type="ARBA" id="ARBA00023002"/>
    </source>
</evidence>
<feature type="transmembrane region" description="Helical" evidence="7">
    <location>
        <begin position="283"/>
        <end position="306"/>
    </location>
</feature>
<dbReference type="GO" id="GO:0016491">
    <property type="term" value="F:oxidoreductase activity"/>
    <property type="evidence" value="ECO:0007669"/>
    <property type="project" value="UniProtKB-KW"/>
</dbReference>
<dbReference type="EMBL" id="CP002656">
    <property type="protein sequence ID" value="AEB94913.1"/>
    <property type="molecule type" value="Genomic_DNA"/>
</dbReference>
<evidence type="ECO:0000256" key="2">
    <source>
        <dbReference type="ARBA" id="ARBA00022475"/>
    </source>
</evidence>
<dbReference type="HOGENOM" id="CLU_007100_10_2_2"/>
<evidence type="ECO:0000256" key="1">
    <source>
        <dbReference type="ARBA" id="ARBA00004651"/>
    </source>
</evidence>
<dbReference type="GO" id="GO:0042773">
    <property type="term" value="P:ATP synthesis coupled electron transport"/>
    <property type="evidence" value="ECO:0007669"/>
    <property type="project" value="InterPro"/>
</dbReference>
<dbReference type="AlphaFoldDB" id="F4G265"/>
<dbReference type="PANTHER" id="PTHR42682:SF5">
    <property type="entry name" value="HYDROGENASE-4 COMPONENT F"/>
    <property type="match status" value="1"/>
</dbReference>
<evidence type="ECO:0000259" key="8">
    <source>
        <dbReference type="Pfam" id="PF00361"/>
    </source>
</evidence>
<dbReference type="NCBIfam" id="NF005042">
    <property type="entry name" value="PRK06458.1-2"/>
    <property type="match status" value="1"/>
</dbReference>
<dbReference type="STRING" id="1006006.Mcup_0808"/>
<organism evidence="9 10">
    <name type="scientific">Metallosphaera cuprina (strain Ar-4)</name>
    <dbReference type="NCBI Taxonomy" id="1006006"/>
    <lineage>
        <taxon>Archaea</taxon>
        <taxon>Thermoproteota</taxon>
        <taxon>Thermoprotei</taxon>
        <taxon>Sulfolobales</taxon>
        <taxon>Sulfolobaceae</taxon>
        <taxon>Metallosphaera</taxon>
    </lineage>
</organism>
<feature type="transmembrane region" description="Helical" evidence="7">
    <location>
        <begin position="247"/>
        <end position="263"/>
    </location>
</feature>
<keyword evidence="5" id="KW-0560">Oxidoreductase</keyword>
<keyword evidence="10" id="KW-1185">Reference proteome</keyword>
<evidence type="ECO:0000256" key="3">
    <source>
        <dbReference type="ARBA" id="ARBA00022692"/>
    </source>
</evidence>
<dbReference type="InterPro" id="IPR001750">
    <property type="entry name" value="ND/Mrp_TM"/>
</dbReference>
<keyword evidence="2" id="KW-1003">Cell membrane</keyword>